<protein>
    <submittedName>
        <fullName evidence="3">Fatty acid desaturase</fullName>
    </submittedName>
</protein>
<accession>A0A4R7LHB6</accession>
<evidence type="ECO:0000313" key="3">
    <source>
        <dbReference type="EMBL" id="TDT75153.1"/>
    </source>
</evidence>
<organism evidence="3 4">
    <name type="scientific">Litoreibacter halocynthiae</name>
    <dbReference type="NCBI Taxonomy" id="1242689"/>
    <lineage>
        <taxon>Bacteria</taxon>
        <taxon>Pseudomonadati</taxon>
        <taxon>Pseudomonadota</taxon>
        <taxon>Alphaproteobacteria</taxon>
        <taxon>Rhodobacterales</taxon>
        <taxon>Roseobacteraceae</taxon>
        <taxon>Litoreibacter</taxon>
    </lineage>
</organism>
<feature type="transmembrane region" description="Helical" evidence="1">
    <location>
        <begin position="47"/>
        <end position="74"/>
    </location>
</feature>
<evidence type="ECO:0000313" key="4">
    <source>
        <dbReference type="Proteomes" id="UP000294563"/>
    </source>
</evidence>
<keyword evidence="1" id="KW-0472">Membrane</keyword>
<keyword evidence="1" id="KW-1133">Transmembrane helix</keyword>
<dbReference type="GO" id="GO:0006629">
    <property type="term" value="P:lipid metabolic process"/>
    <property type="evidence" value="ECO:0007669"/>
    <property type="project" value="InterPro"/>
</dbReference>
<feature type="transmembrane region" description="Helical" evidence="1">
    <location>
        <begin position="187"/>
        <end position="205"/>
    </location>
</feature>
<dbReference type="Proteomes" id="UP000294563">
    <property type="component" value="Unassembled WGS sequence"/>
</dbReference>
<feature type="transmembrane region" description="Helical" evidence="1">
    <location>
        <begin position="211"/>
        <end position="231"/>
    </location>
</feature>
<feature type="domain" description="Fatty acid desaturase" evidence="2">
    <location>
        <begin position="60"/>
        <end position="283"/>
    </location>
</feature>
<dbReference type="EMBL" id="SOBH01000002">
    <property type="protein sequence ID" value="TDT75153.1"/>
    <property type="molecule type" value="Genomic_DNA"/>
</dbReference>
<name>A0A4R7LHB6_9RHOB</name>
<dbReference type="AlphaFoldDB" id="A0A4R7LHB6"/>
<dbReference type="Pfam" id="PF00487">
    <property type="entry name" value="FA_desaturase"/>
    <property type="match status" value="1"/>
</dbReference>
<sequence>MLDNVNYLPDALKSAEALISVQGKGAYMKSIALRVEWPTLALLFTTYAVWAGAVFWIAGWSVPLAVVIAALAIAQQSSLQHEVLHGHPLRLQWVNEAMVRPSLNLAVPYGRFRDTHLAHHRDANLTDPYDDPESNFLAARDWAALPAWAKFVCCINNTLAGRILLGPAIGQWAFMRGDLRAPSRRTVMSWLAHIVATVPIVWLVIQSPMPLWAYLIAAYLGLSLLKIRTFLEHRAHEQSRARSVIVEDRGPLAFLFLNNNLHAVHHMYPRVPWYDLPALYRSGKDRFLACNDSYIYPSYGAIFARHLVRAKDPVEHPLMHRALDDRTPPA</sequence>
<keyword evidence="4" id="KW-1185">Reference proteome</keyword>
<keyword evidence="1" id="KW-0812">Transmembrane</keyword>
<evidence type="ECO:0000259" key="2">
    <source>
        <dbReference type="Pfam" id="PF00487"/>
    </source>
</evidence>
<reference evidence="3 4" key="1">
    <citation type="submission" date="2019-03" db="EMBL/GenBank/DDBJ databases">
        <title>Genomic Encyclopedia of Archaeal and Bacterial Type Strains, Phase II (KMG-II): from individual species to whole genera.</title>
        <authorList>
            <person name="Goeker M."/>
        </authorList>
    </citation>
    <scope>NUCLEOTIDE SEQUENCE [LARGE SCALE GENOMIC DNA]</scope>
    <source>
        <strain evidence="3 4">DSM 29467</strain>
    </source>
</reference>
<dbReference type="InterPro" id="IPR005804">
    <property type="entry name" value="FA_desaturase_dom"/>
</dbReference>
<gene>
    <name evidence="3" type="ORF">BDE40_1879</name>
</gene>
<comment type="caution">
    <text evidence="3">The sequence shown here is derived from an EMBL/GenBank/DDBJ whole genome shotgun (WGS) entry which is preliminary data.</text>
</comment>
<proteinExistence type="predicted"/>
<evidence type="ECO:0000256" key="1">
    <source>
        <dbReference type="SAM" id="Phobius"/>
    </source>
</evidence>
<dbReference type="CDD" id="cd03509">
    <property type="entry name" value="DesA_FADS-like"/>
    <property type="match status" value="1"/>
</dbReference>